<feature type="active site" evidence="7">
    <location>
        <position position="85"/>
    </location>
</feature>
<sequence>MPSPRLALTPVGLLVRTFNLALLAHTFATHAYTVKPTYGASMVPTMAPIGDAVLIDKTKRRGRGITVGDLVSFDQPFRLDRGVIKRVIGMPGDFVLRDTPGKGEGMMVQVPQGHCFVAGDNQLHSRDSRIFGPVPLALVRGQVVARVFPFSSIGWFRNGLQEPVDNWEEE</sequence>
<feature type="domain" description="Peptidase S26" evidence="9">
    <location>
        <begin position="109"/>
        <end position="147"/>
    </location>
</feature>
<feature type="signal peptide" evidence="8">
    <location>
        <begin position="1"/>
        <end position="31"/>
    </location>
</feature>
<comment type="similarity">
    <text evidence="6">Belongs to the peptidase S26 family. IMP1 subfamily.</text>
</comment>
<evidence type="ECO:0000313" key="11">
    <source>
        <dbReference type="Proteomes" id="UP000799438"/>
    </source>
</evidence>
<dbReference type="GO" id="GO:0006627">
    <property type="term" value="P:protein processing involved in protein targeting to mitochondrion"/>
    <property type="evidence" value="ECO:0007669"/>
    <property type="project" value="TreeGrafter"/>
</dbReference>
<keyword evidence="4" id="KW-0496">Mitochondrion</keyword>
<organism evidence="10 11">
    <name type="scientific">Aplosporella prunicola CBS 121167</name>
    <dbReference type="NCBI Taxonomy" id="1176127"/>
    <lineage>
        <taxon>Eukaryota</taxon>
        <taxon>Fungi</taxon>
        <taxon>Dikarya</taxon>
        <taxon>Ascomycota</taxon>
        <taxon>Pezizomycotina</taxon>
        <taxon>Dothideomycetes</taxon>
        <taxon>Dothideomycetes incertae sedis</taxon>
        <taxon>Botryosphaeriales</taxon>
        <taxon>Aplosporellaceae</taxon>
        <taxon>Aplosporella</taxon>
    </lineage>
</organism>
<reference evidence="10" key="1">
    <citation type="journal article" date="2020" name="Stud. Mycol.">
        <title>101 Dothideomycetes genomes: a test case for predicting lifestyles and emergence of pathogens.</title>
        <authorList>
            <person name="Haridas S."/>
            <person name="Albert R."/>
            <person name="Binder M."/>
            <person name="Bloem J."/>
            <person name="Labutti K."/>
            <person name="Salamov A."/>
            <person name="Andreopoulos B."/>
            <person name="Baker S."/>
            <person name="Barry K."/>
            <person name="Bills G."/>
            <person name="Bluhm B."/>
            <person name="Cannon C."/>
            <person name="Castanera R."/>
            <person name="Culley D."/>
            <person name="Daum C."/>
            <person name="Ezra D."/>
            <person name="Gonzalez J."/>
            <person name="Henrissat B."/>
            <person name="Kuo A."/>
            <person name="Liang C."/>
            <person name="Lipzen A."/>
            <person name="Lutzoni F."/>
            <person name="Magnuson J."/>
            <person name="Mondo S."/>
            <person name="Nolan M."/>
            <person name="Ohm R."/>
            <person name="Pangilinan J."/>
            <person name="Park H.-J."/>
            <person name="Ramirez L."/>
            <person name="Alfaro M."/>
            <person name="Sun H."/>
            <person name="Tritt A."/>
            <person name="Yoshinaga Y."/>
            <person name="Zwiers L.-H."/>
            <person name="Turgeon B."/>
            <person name="Goodwin S."/>
            <person name="Spatafora J."/>
            <person name="Crous P."/>
            <person name="Grigoriev I."/>
        </authorList>
    </citation>
    <scope>NUCLEOTIDE SEQUENCE</scope>
    <source>
        <strain evidence="10">CBS 121167</strain>
    </source>
</reference>
<protein>
    <recommendedName>
        <fullName evidence="9">Peptidase S26 domain-containing protein</fullName>
    </recommendedName>
</protein>
<dbReference type="OrthoDB" id="308440at2759"/>
<evidence type="ECO:0000256" key="2">
    <source>
        <dbReference type="ARBA" id="ARBA00022792"/>
    </source>
</evidence>
<evidence type="ECO:0000256" key="5">
    <source>
        <dbReference type="ARBA" id="ARBA00023136"/>
    </source>
</evidence>
<dbReference type="GO" id="GO:0042720">
    <property type="term" value="C:mitochondrial inner membrane peptidase complex"/>
    <property type="evidence" value="ECO:0007669"/>
    <property type="project" value="TreeGrafter"/>
</dbReference>
<feature type="chain" id="PRO_5025537206" description="Peptidase S26 domain-containing protein" evidence="8">
    <location>
        <begin position="32"/>
        <end position="170"/>
    </location>
</feature>
<evidence type="ECO:0000256" key="1">
    <source>
        <dbReference type="ARBA" id="ARBA00004273"/>
    </source>
</evidence>
<dbReference type="GeneID" id="54301749"/>
<accession>A0A6A6BE80</accession>
<dbReference type="GO" id="GO:0006465">
    <property type="term" value="P:signal peptide processing"/>
    <property type="evidence" value="ECO:0007669"/>
    <property type="project" value="InterPro"/>
</dbReference>
<dbReference type="RefSeq" id="XP_033396504.1">
    <property type="nucleotide sequence ID" value="XM_033544253.1"/>
</dbReference>
<name>A0A6A6BE80_9PEZI</name>
<evidence type="ECO:0000256" key="6">
    <source>
        <dbReference type="ARBA" id="ARBA00038445"/>
    </source>
</evidence>
<dbReference type="PRINTS" id="PR00727">
    <property type="entry name" value="LEADERPTASE"/>
</dbReference>
<proteinExistence type="inferred from homology"/>
<dbReference type="InterPro" id="IPR019533">
    <property type="entry name" value="Peptidase_S26"/>
</dbReference>
<feature type="domain" description="Peptidase S26" evidence="9">
    <location>
        <begin position="16"/>
        <end position="95"/>
    </location>
</feature>
<evidence type="ECO:0000256" key="7">
    <source>
        <dbReference type="PIRSR" id="PIRSR600223-1"/>
    </source>
</evidence>
<evidence type="ECO:0000256" key="4">
    <source>
        <dbReference type="ARBA" id="ARBA00023128"/>
    </source>
</evidence>
<keyword evidence="3" id="KW-0378">Hydrolase</keyword>
<keyword evidence="2" id="KW-0999">Mitochondrion inner membrane</keyword>
<keyword evidence="5" id="KW-0472">Membrane</keyword>
<dbReference type="InterPro" id="IPR000223">
    <property type="entry name" value="Pept_S26A_signal_pept_1"/>
</dbReference>
<dbReference type="InterPro" id="IPR036286">
    <property type="entry name" value="LexA/Signal_pep-like_sf"/>
</dbReference>
<dbReference type="Proteomes" id="UP000799438">
    <property type="component" value="Unassembled WGS sequence"/>
</dbReference>
<keyword evidence="8" id="KW-0732">Signal</keyword>
<feature type="active site" evidence="7">
    <location>
        <position position="41"/>
    </location>
</feature>
<evidence type="ECO:0000256" key="3">
    <source>
        <dbReference type="ARBA" id="ARBA00022801"/>
    </source>
</evidence>
<dbReference type="Pfam" id="PF10502">
    <property type="entry name" value="Peptidase_S26"/>
    <property type="match status" value="2"/>
</dbReference>
<dbReference type="PANTHER" id="PTHR12383:SF16">
    <property type="entry name" value="MITOCHONDRIAL INNER MEMBRANE PROTEASE SUBUNIT 1"/>
    <property type="match status" value="1"/>
</dbReference>
<evidence type="ECO:0000256" key="8">
    <source>
        <dbReference type="SAM" id="SignalP"/>
    </source>
</evidence>
<evidence type="ECO:0000313" key="10">
    <source>
        <dbReference type="EMBL" id="KAF2140791.1"/>
    </source>
</evidence>
<dbReference type="GO" id="GO:0004252">
    <property type="term" value="F:serine-type endopeptidase activity"/>
    <property type="evidence" value="ECO:0007669"/>
    <property type="project" value="InterPro"/>
</dbReference>
<keyword evidence="11" id="KW-1185">Reference proteome</keyword>
<dbReference type="Gene3D" id="2.10.109.10">
    <property type="entry name" value="Umud Fragment, subunit A"/>
    <property type="match status" value="1"/>
</dbReference>
<dbReference type="CDD" id="cd06530">
    <property type="entry name" value="S26_SPase_I"/>
    <property type="match status" value="1"/>
</dbReference>
<dbReference type="InterPro" id="IPR052064">
    <property type="entry name" value="Mito_IMP1_subunit"/>
</dbReference>
<dbReference type="SUPFAM" id="SSF51306">
    <property type="entry name" value="LexA/Signal peptidase"/>
    <property type="match status" value="1"/>
</dbReference>
<dbReference type="EMBL" id="ML995489">
    <property type="protein sequence ID" value="KAF2140791.1"/>
    <property type="molecule type" value="Genomic_DNA"/>
</dbReference>
<evidence type="ECO:0000259" key="9">
    <source>
        <dbReference type="Pfam" id="PF10502"/>
    </source>
</evidence>
<gene>
    <name evidence="10" type="ORF">K452DRAFT_319656</name>
</gene>
<dbReference type="AlphaFoldDB" id="A0A6A6BE80"/>
<dbReference type="PANTHER" id="PTHR12383">
    <property type="entry name" value="PROTEASE FAMILY S26 MITOCHONDRIAL INNER MEMBRANE PROTEASE-RELATED"/>
    <property type="match status" value="1"/>
</dbReference>
<comment type="subcellular location">
    <subcellularLocation>
        <location evidence="1">Mitochondrion inner membrane</location>
    </subcellularLocation>
</comment>